<gene>
    <name evidence="2" type="ORF">AWOD_II_1068</name>
</gene>
<dbReference type="AlphaFoldDB" id="A0A090IB13"/>
<accession>A0A090IB13</accession>
<evidence type="ECO:0000256" key="1">
    <source>
        <dbReference type="SAM" id="SignalP"/>
    </source>
</evidence>
<dbReference type="SUPFAM" id="SSF53807">
    <property type="entry name" value="Helical backbone' metal receptor"/>
    <property type="match status" value="1"/>
</dbReference>
<feature type="signal peptide" evidence="1">
    <location>
        <begin position="1"/>
        <end position="27"/>
    </location>
</feature>
<dbReference type="GeneID" id="28543322"/>
<feature type="chain" id="PRO_5001857267" evidence="1">
    <location>
        <begin position="28"/>
        <end position="294"/>
    </location>
</feature>
<reference evidence="3" key="1">
    <citation type="submission" date="2014-09" db="EMBL/GenBank/DDBJ databases">
        <authorList>
            <person name="Hjerde E."/>
        </authorList>
    </citation>
    <scope>NUCLEOTIDE SEQUENCE [LARGE SCALE GENOMIC DNA]</scope>
    <source>
        <strain evidence="3">06/09/139</strain>
    </source>
</reference>
<sequence>MKQNSMKWIAIASICVASLFSIKTVIAADVLTATPVTYMLSSELLKETSLTTKYLPPNRYGIERLPNWVANKGAKTVQDSAKTAQAVVTIGAVWADDPLFVNARYSNIQIIEVDASQAITPRAQGVATLRLSDGTTSKYAWLNPTNLIRMVAIVSDDFQRIWPDKSEQIQKNQEQFMLSVRQLINQQQKVILENDIDSVILLSEQLEDFASGNQLFVVDRLTKPALEWTEDDKAQLKGLIEEDESVWIITTQKPNKQMQALLPMERVLVVDAVDRWGRAGINSKAPLQRWQLAL</sequence>
<dbReference type="HOGENOM" id="CLU_068614_1_0_6"/>
<organism evidence="2 3">
    <name type="scientific">Aliivibrio wodanis</name>
    <dbReference type="NCBI Taxonomy" id="80852"/>
    <lineage>
        <taxon>Bacteria</taxon>
        <taxon>Pseudomonadati</taxon>
        <taxon>Pseudomonadota</taxon>
        <taxon>Gammaproteobacteria</taxon>
        <taxon>Vibrionales</taxon>
        <taxon>Vibrionaceae</taxon>
        <taxon>Aliivibrio</taxon>
    </lineage>
</organism>
<evidence type="ECO:0000313" key="3">
    <source>
        <dbReference type="Proteomes" id="UP000032427"/>
    </source>
</evidence>
<proteinExistence type="predicted"/>
<dbReference type="PATRIC" id="fig|80852.17.peg.3870"/>
<keyword evidence="1" id="KW-0732">Signal</keyword>
<evidence type="ECO:0000313" key="2">
    <source>
        <dbReference type="EMBL" id="CED57687.1"/>
    </source>
</evidence>
<keyword evidence="3" id="KW-1185">Reference proteome</keyword>
<name>A0A090IB13_9GAMM</name>
<dbReference type="Proteomes" id="UP000032427">
    <property type="component" value="Chromosome 2"/>
</dbReference>
<dbReference type="STRING" id="80852.AWOD_II_1068"/>
<dbReference type="Gene3D" id="3.40.50.1980">
    <property type="entry name" value="Nitrogenase molybdenum iron protein domain"/>
    <property type="match status" value="1"/>
</dbReference>
<dbReference type="EMBL" id="LN554847">
    <property type="protein sequence ID" value="CED57687.1"/>
    <property type="molecule type" value="Genomic_DNA"/>
</dbReference>
<dbReference type="OrthoDB" id="6104586at2"/>
<protein>
    <submittedName>
        <fullName evidence="2">Membrane protein</fullName>
    </submittedName>
</protein>
<dbReference type="KEGG" id="awd:AWOD_II_1068"/>